<evidence type="ECO:0000259" key="2">
    <source>
        <dbReference type="Pfam" id="PF00534"/>
    </source>
</evidence>
<protein>
    <submittedName>
        <fullName evidence="3">Glycosyltransferase</fullName>
        <ecNumber evidence="3">2.4.-.-</ecNumber>
    </submittedName>
</protein>
<evidence type="ECO:0000313" key="3">
    <source>
        <dbReference type="EMBL" id="MFL9831938.1"/>
    </source>
</evidence>
<dbReference type="InterPro" id="IPR001296">
    <property type="entry name" value="Glyco_trans_1"/>
</dbReference>
<organism evidence="3 4">
    <name type="scientific">Flavobacterium plantiphilum</name>
    <dbReference type="NCBI Taxonomy" id="3163297"/>
    <lineage>
        <taxon>Bacteria</taxon>
        <taxon>Pseudomonadati</taxon>
        <taxon>Bacteroidota</taxon>
        <taxon>Flavobacteriia</taxon>
        <taxon>Flavobacteriales</taxon>
        <taxon>Flavobacteriaceae</taxon>
        <taxon>Flavobacterium</taxon>
    </lineage>
</organism>
<dbReference type="Gene3D" id="3.40.50.2000">
    <property type="entry name" value="Glycogen Phosphorylase B"/>
    <property type="match status" value="1"/>
</dbReference>
<dbReference type="Pfam" id="PF00534">
    <property type="entry name" value="Glycos_transf_1"/>
    <property type="match status" value="1"/>
</dbReference>
<dbReference type="Proteomes" id="UP001629260">
    <property type="component" value="Unassembled WGS sequence"/>
</dbReference>
<dbReference type="RefSeq" id="WP_408082387.1">
    <property type="nucleotide sequence ID" value="NZ_JBELQA010000008.1"/>
</dbReference>
<dbReference type="PANTHER" id="PTHR46401:SF2">
    <property type="entry name" value="GLYCOSYLTRANSFERASE WBBK-RELATED"/>
    <property type="match status" value="1"/>
</dbReference>
<dbReference type="EMBL" id="JBELQA010000008">
    <property type="protein sequence ID" value="MFL9831938.1"/>
    <property type="molecule type" value="Genomic_DNA"/>
</dbReference>
<sequence>MDKKKIQIHATNINGLGASQVVISFLEASSSLGFLQNTTVFLPSDSFNFNAENTKIRIYKRFLPNPISRFVECFFSSFIFSNVPTIVLGDIPLRGIHNQVVLVHQPNLVYPKINKFSGKSLKFRINRFLFSINQVYAKKIIVQTGAIAEEMIKSYPAIKDKVVVIPQPVPNWLDKNKTAISVKESKIKLFYPSAFYPHKKHEFLLKINEYLCKENIQDYDFEIWLTLKEEEFQSFKHVGFLKNLGQLSTSEMNDYYKKADALLFISSMESYGLPLIESLTIDLPIIVADFNYSRWMCENSAYYFDPYDEKSLLKAIYDFTNDYRLGHKVNYIKVLEKFPDNWEDVANSFNHLLLNK</sequence>
<accession>A0ABW8XWA8</accession>
<keyword evidence="1 3" id="KW-0808">Transferase</keyword>
<reference evidence="3 4" key="1">
    <citation type="submission" date="2024-06" db="EMBL/GenBank/DDBJ databases">
        <authorList>
            <person name="Kaempfer P."/>
            <person name="Viver T."/>
        </authorList>
    </citation>
    <scope>NUCLEOTIDE SEQUENCE [LARGE SCALE GENOMIC DNA]</scope>
    <source>
        <strain evidence="3 4">ST-87</strain>
    </source>
</reference>
<keyword evidence="4" id="KW-1185">Reference proteome</keyword>
<feature type="domain" description="Glycosyl transferase family 1" evidence="2">
    <location>
        <begin position="179"/>
        <end position="328"/>
    </location>
</feature>
<gene>
    <name evidence="3" type="ORF">ABS764_13885</name>
</gene>
<dbReference type="SUPFAM" id="SSF53756">
    <property type="entry name" value="UDP-Glycosyltransferase/glycogen phosphorylase"/>
    <property type="match status" value="1"/>
</dbReference>
<evidence type="ECO:0000313" key="4">
    <source>
        <dbReference type="Proteomes" id="UP001629260"/>
    </source>
</evidence>
<keyword evidence="3" id="KW-0328">Glycosyltransferase</keyword>
<comment type="caution">
    <text evidence="3">The sequence shown here is derived from an EMBL/GenBank/DDBJ whole genome shotgun (WGS) entry which is preliminary data.</text>
</comment>
<dbReference type="EC" id="2.4.-.-" evidence="3"/>
<evidence type="ECO:0000256" key="1">
    <source>
        <dbReference type="ARBA" id="ARBA00022679"/>
    </source>
</evidence>
<dbReference type="PANTHER" id="PTHR46401">
    <property type="entry name" value="GLYCOSYLTRANSFERASE WBBK-RELATED"/>
    <property type="match status" value="1"/>
</dbReference>
<proteinExistence type="predicted"/>
<dbReference type="GO" id="GO:0016757">
    <property type="term" value="F:glycosyltransferase activity"/>
    <property type="evidence" value="ECO:0007669"/>
    <property type="project" value="UniProtKB-KW"/>
</dbReference>
<name>A0ABW8XWA8_9FLAO</name>